<dbReference type="GO" id="GO:0030686">
    <property type="term" value="C:90S preribosome"/>
    <property type="evidence" value="ECO:0007669"/>
    <property type="project" value="InterPro"/>
</dbReference>
<evidence type="ECO:0000313" key="1">
    <source>
        <dbReference type="EMBL" id="JAC34599.1"/>
    </source>
</evidence>
<name>A0A023GL95_AMBTT</name>
<dbReference type="InterPro" id="IPR001680">
    <property type="entry name" value="WD40_rpt"/>
</dbReference>
<dbReference type="PANTHER" id="PTHR44163">
    <property type="entry name" value="U3 SMALL NUCLEOLAR RNA-ASSOCIATED PROTEIN 4 HOMOLOG"/>
    <property type="match status" value="1"/>
</dbReference>
<dbReference type="Pfam" id="PF00400">
    <property type="entry name" value="WD40"/>
    <property type="match status" value="1"/>
</dbReference>
<dbReference type="GO" id="GO:0000462">
    <property type="term" value="P:maturation of SSU-rRNA from tricistronic rRNA transcript (SSU-rRNA, 5.8S rRNA, LSU-rRNA)"/>
    <property type="evidence" value="ECO:0007669"/>
    <property type="project" value="InterPro"/>
</dbReference>
<organism evidence="1">
    <name type="scientific">Amblyomma triste</name>
    <name type="common">Neotropical tick</name>
    <dbReference type="NCBI Taxonomy" id="251400"/>
    <lineage>
        <taxon>Eukaryota</taxon>
        <taxon>Metazoa</taxon>
        <taxon>Ecdysozoa</taxon>
        <taxon>Arthropoda</taxon>
        <taxon>Chelicerata</taxon>
        <taxon>Arachnida</taxon>
        <taxon>Acari</taxon>
        <taxon>Parasitiformes</taxon>
        <taxon>Ixodida</taxon>
        <taxon>Ixodoidea</taxon>
        <taxon>Ixodidae</taxon>
        <taxon>Amblyomminae</taxon>
        <taxon>Amblyomma</taxon>
    </lineage>
</organism>
<dbReference type="PANTHER" id="PTHR44163:SF1">
    <property type="entry name" value="U3 SMALL NUCLEOLAR RNA-ASSOCIATED PROTEIN 4 HOMOLOG"/>
    <property type="match status" value="1"/>
</dbReference>
<dbReference type="SMART" id="SM00320">
    <property type="entry name" value="WD40"/>
    <property type="match status" value="7"/>
</dbReference>
<dbReference type="AlphaFoldDB" id="A0A023GL95"/>
<dbReference type="Gene3D" id="2.130.10.10">
    <property type="entry name" value="YVTN repeat-like/Quinoprotein amine dehydrogenase"/>
    <property type="match status" value="3"/>
</dbReference>
<dbReference type="GO" id="GO:0032040">
    <property type="term" value="C:small-subunit processome"/>
    <property type="evidence" value="ECO:0007669"/>
    <property type="project" value="TreeGrafter"/>
</dbReference>
<accession>A0A023GL95</accession>
<protein>
    <submittedName>
        <fullName evidence="1">Putative u3 small nucleolar rna-associated protein 4</fullName>
    </submittedName>
</protein>
<dbReference type="InterPro" id="IPR011047">
    <property type="entry name" value="Quinoprotein_ADH-like_sf"/>
</dbReference>
<dbReference type="InterPro" id="IPR015943">
    <property type="entry name" value="WD40/YVTN_repeat-like_dom_sf"/>
</dbReference>
<dbReference type="InterPro" id="IPR046351">
    <property type="entry name" value="UTP4"/>
</dbReference>
<sequence length="536" mass="58448">MKSTPFVEGVVLGNPSNSVEAAVWVRGRLFTTGLHGRIVEYNLATLEQKYSVAVTSGAAWCLAVDHQKTKLAAGTEECVCIYEITEDSLDFCKTLNKLQSRILCLAWSQDGDVIATGTTDAIVTWDVKTGRALDRISVGRLEKNVDTFVWCIALTRDSTIITGDSCGRTSFWDGKTATLISSFKVHNADVLSLCLSEDEKHVFVAGVDPLLVKFTRLSDTKKWAKSRQRTCHALDVRALAFAKGKVLSGGLDSFLAVSTETTLVSHTPFQLSPVRLAESGGRILLNYGEHLELWQLGSTAHKDGPHGIPLPLASHPVQLACIKARAGASFHTVALAQDCHWLACSDMDRTTLYRLDVEADGITPVLTKVSPFMEHLGPARQLLFSPDGNRLVAIGHHGAIHVFNMPPSHLHTISPPSGSMAHAYLACLSRKGHLAVADSESNIVIYDLKTSEIVCQLPKAQYLPTAMRFNPVSCNLLVIYSNNQVVEFSVKSKSYSEWCQDMHKLGGLTLETKTALTGIAFDSRKDDIFLPTVTAS</sequence>
<reference evidence="1" key="1">
    <citation type="submission" date="2014-03" db="EMBL/GenBank/DDBJ databases">
        <title>The sialotranscriptome of Amblyomma triste, Amblyomma parvum and Amblyomma cajennense ticks, uncovered by 454-based RNA-seq.</title>
        <authorList>
            <person name="Garcia G.R."/>
            <person name="Gardinassi L.G."/>
            <person name="Ribeiro J.M."/>
            <person name="Anatriello E."/>
            <person name="Ferreira B.R."/>
            <person name="Moreira H.N."/>
            <person name="Mafra C."/>
            <person name="Olegario M.M."/>
            <person name="Szabo P.J."/>
            <person name="Miranda-Santos I.K."/>
            <person name="Maruyama S.R."/>
        </authorList>
    </citation>
    <scope>NUCLEOTIDE SEQUENCE</scope>
    <source>
        <strain evidence="1">Mato Grasso do Sul</strain>
        <tissue evidence="1">Salivary glands</tissue>
    </source>
</reference>
<dbReference type="GO" id="GO:0034455">
    <property type="term" value="C:t-UTP complex"/>
    <property type="evidence" value="ECO:0007669"/>
    <property type="project" value="TreeGrafter"/>
</dbReference>
<dbReference type="EMBL" id="GBBM01000819">
    <property type="protein sequence ID" value="JAC34599.1"/>
    <property type="molecule type" value="mRNA"/>
</dbReference>
<dbReference type="GO" id="GO:0003723">
    <property type="term" value="F:RNA binding"/>
    <property type="evidence" value="ECO:0007669"/>
    <property type="project" value="TreeGrafter"/>
</dbReference>
<dbReference type="SUPFAM" id="SSF50998">
    <property type="entry name" value="Quinoprotein alcohol dehydrogenase-like"/>
    <property type="match status" value="1"/>
</dbReference>
<proteinExistence type="evidence at transcript level"/>